<evidence type="ECO:0000256" key="2">
    <source>
        <dbReference type="ARBA" id="ARBA00009165"/>
    </source>
</evidence>
<evidence type="ECO:0000256" key="10">
    <source>
        <dbReference type="ARBA" id="ARBA00030345"/>
    </source>
</evidence>
<dbReference type="GO" id="GO:0005886">
    <property type="term" value="C:plasma membrane"/>
    <property type="evidence" value="ECO:0007669"/>
    <property type="project" value="UniProtKB-SubCell"/>
</dbReference>
<dbReference type="InterPro" id="IPR023596">
    <property type="entry name" value="Peptidase_PrsW_arch/bac"/>
</dbReference>
<evidence type="ECO:0000256" key="1">
    <source>
        <dbReference type="ARBA" id="ARBA00004651"/>
    </source>
</evidence>
<keyword evidence="5 11" id="KW-0645">Protease</keyword>
<evidence type="ECO:0000256" key="4">
    <source>
        <dbReference type="ARBA" id="ARBA00022475"/>
    </source>
</evidence>
<dbReference type="Pfam" id="PF13367">
    <property type="entry name" value="PrsW-protease"/>
    <property type="match status" value="1"/>
</dbReference>
<proteinExistence type="inferred from homology"/>
<dbReference type="PANTHER" id="PTHR36844:SF1">
    <property type="entry name" value="PROTEASE PRSW"/>
    <property type="match status" value="1"/>
</dbReference>
<dbReference type="EMBL" id="UXAV01000042">
    <property type="protein sequence ID" value="VDC29284.1"/>
    <property type="molecule type" value="Genomic_DNA"/>
</dbReference>
<accession>A0A3P5XKL9</accession>
<feature type="transmembrane region" description="Helical" evidence="12">
    <location>
        <begin position="127"/>
        <end position="150"/>
    </location>
</feature>
<dbReference type="PIRSF" id="PIRSF016933">
    <property type="entry name" value="PrsW"/>
    <property type="match status" value="1"/>
</dbReference>
<dbReference type="NCBIfam" id="NF033739">
    <property type="entry name" value="intramemb_PrsW"/>
    <property type="match status" value="1"/>
</dbReference>
<feature type="transmembrane region" description="Helical" evidence="12">
    <location>
        <begin position="187"/>
        <end position="205"/>
    </location>
</feature>
<keyword evidence="6 12" id="KW-0812">Transmembrane</keyword>
<evidence type="ECO:0000256" key="3">
    <source>
        <dbReference type="ARBA" id="ARBA00018997"/>
    </source>
</evidence>
<feature type="transmembrane region" description="Helical" evidence="12">
    <location>
        <begin position="162"/>
        <end position="181"/>
    </location>
</feature>
<dbReference type="AlphaFoldDB" id="A0A3P5XKL9"/>
<evidence type="ECO:0000313" key="14">
    <source>
        <dbReference type="Proteomes" id="UP000270468"/>
    </source>
</evidence>
<feature type="transmembrane region" description="Helical" evidence="12">
    <location>
        <begin position="63"/>
        <end position="88"/>
    </location>
</feature>
<organism evidence="13 14">
    <name type="scientific">Filibacter tadaridae</name>
    <dbReference type="NCBI Taxonomy" id="2483811"/>
    <lineage>
        <taxon>Bacteria</taxon>
        <taxon>Bacillati</taxon>
        <taxon>Bacillota</taxon>
        <taxon>Bacilli</taxon>
        <taxon>Bacillales</taxon>
        <taxon>Caryophanaceae</taxon>
        <taxon>Filibacter</taxon>
    </lineage>
</organism>
<keyword evidence="7 11" id="KW-0378">Hydrolase</keyword>
<evidence type="ECO:0000256" key="11">
    <source>
        <dbReference type="PIRNR" id="PIRNR016933"/>
    </source>
</evidence>
<feature type="transmembrane region" description="Helical" evidence="12">
    <location>
        <begin position="6"/>
        <end position="21"/>
    </location>
</feature>
<evidence type="ECO:0000256" key="6">
    <source>
        <dbReference type="ARBA" id="ARBA00022692"/>
    </source>
</evidence>
<dbReference type="EC" id="3.4.-.-" evidence="11"/>
<evidence type="ECO:0000256" key="7">
    <source>
        <dbReference type="ARBA" id="ARBA00022801"/>
    </source>
</evidence>
<dbReference type="PANTHER" id="PTHR36844">
    <property type="entry name" value="PROTEASE PRSW"/>
    <property type="match status" value="1"/>
</dbReference>
<evidence type="ECO:0000256" key="8">
    <source>
        <dbReference type="ARBA" id="ARBA00022989"/>
    </source>
</evidence>
<evidence type="ECO:0000256" key="9">
    <source>
        <dbReference type="ARBA" id="ARBA00023136"/>
    </source>
</evidence>
<comment type="function">
    <text evidence="11">Involved in the degradation of specific anti-sigma factors.</text>
</comment>
<dbReference type="Proteomes" id="UP000270468">
    <property type="component" value="Unassembled WGS sequence"/>
</dbReference>
<keyword evidence="9 11" id="KW-0472">Membrane</keyword>
<dbReference type="OrthoDB" id="5504276at2"/>
<dbReference type="GO" id="GO:0006508">
    <property type="term" value="P:proteolysis"/>
    <property type="evidence" value="ECO:0007669"/>
    <property type="project" value="UniProtKB-KW"/>
</dbReference>
<keyword evidence="8 12" id="KW-1133">Transmembrane helix</keyword>
<gene>
    <name evidence="13" type="primary">prsW</name>
    <name evidence="13" type="ORF">FILTAD_02040</name>
</gene>
<comment type="similarity">
    <text evidence="2 11">Belongs to the protease PrsW family.</text>
</comment>
<comment type="subcellular location">
    <subcellularLocation>
        <location evidence="1">Cell membrane</location>
        <topology evidence="1">Multi-pass membrane protein</topology>
    </subcellularLocation>
</comment>
<name>A0A3P5XKL9_9BACL</name>
<dbReference type="GO" id="GO:0008233">
    <property type="term" value="F:peptidase activity"/>
    <property type="evidence" value="ECO:0007669"/>
    <property type="project" value="UniProtKB-KW"/>
</dbReference>
<dbReference type="RefSeq" id="WP_124070682.1">
    <property type="nucleotide sequence ID" value="NZ_CBCRXF010000001.1"/>
</dbReference>
<evidence type="ECO:0000256" key="5">
    <source>
        <dbReference type="ARBA" id="ARBA00022670"/>
    </source>
</evidence>
<keyword evidence="4 11" id="KW-1003">Cell membrane</keyword>
<evidence type="ECO:0000313" key="13">
    <source>
        <dbReference type="EMBL" id="VDC29284.1"/>
    </source>
</evidence>
<keyword evidence="14" id="KW-1185">Reference proteome</keyword>
<feature type="transmembrane region" description="Helical" evidence="12">
    <location>
        <begin position="100"/>
        <end position="121"/>
    </location>
</feature>
<protein>
    <recommendedName>
        <fullName evidence="3 11">Protease PrsW</fullName>
        <ecNumber evidence="11">3.4.-.-</ecNumber>
    </recommendedName>
    <alternativeName>
        <fullName evidence="10 11">Protease responsible for activating sigma-W</fullName>
    </alternativeName>
</protein>
<reference evidence="13 14" key="1">
    <citation type="submission" date="2018-11" db="EMBL/GenBank/DDBJ databases">
        <authorList>
            <person name="Criscuolo A."/>
        </authorList>
    </citation>
    <scope>NUCLEOTIDE SEQUENCE [LARGE SCALE GENOMIC DNA]</scope>
    <source>
        <strain evidence="13">ATB-66</strain>
    </source>
</reference>
<sequence length="227" mass="26616">MFILLTIAIAPGLALFSYFYLRKQIAKEPSHTLFHTFLFGAIMTFPIMFIQHVFEEENIFSNYFFRNVVFTSGLEEFFKWFVLLITIFRHVEFEDAYDGILYGASVSLGFATVENIIYLLTFGTDTAFMRALLPVSSHALFGVVMGYYIGRAKFVEESKKKNYLFFALVAPYGLHFVYNGILAVQDLWLYLIIPFMLFLWWFSLTRVKYAHTLAMQQFRRRAYKNGE</sequence>
<dbReference type="InterPro" id="IPR026898">
    <property type="entry name" value="PrsW"/>
</dbReference>
<evidence type="ECO:0000256" key="12">
    <source>
        <dbReference type="SAM" id="Phobius"/>
    </source>
</evidence>
<feature type="transmembrane region" description="Helical" evidence="12">
    <location>
        <begin position="33"/>
        <end position="51"/>
    </location>
</feature>